<dbReference type="PANTHER" id="PTHR38434">
    <property type="entry name" value="BLL2549 PROTEIN"/>
    <property type="match status" value="1"/>
</dbReference>
<dbReference type="InterPro" id="IPR014600">
    <property type="entry name" value="UCP035905_mem"/>
</dbReference>
<feature type="transmembrane region" description="Helical" evidence="2">
    <location>
        <begin position="242"/>
        <end position="260"/>
    </location>
</feature>
<feature type="transmembrane region" description="Helical" evidence="2">
    <location>
        <begin position="137"/>
        <end position="157"/>
    </location>
</feature>
<reference evidence="4" key="1">
    <citation type="journal article" date="2019" name="Int. J. Syst. Evol. Microbiol.">
        <title>The Global Catalogue of Microorganisms (GCM) 10K type strain sequencing project: providing services to taxonomists for standard genome sequencing and annotation.</title>
        <authorList>
            <consortium name="The Broad Institute Genomics Platform"/>
            <consortium name="The Broad Institute Genome Sequencing Center for Infectious Disease"/>
            <person name="Wu L."/>
            <person name="Ma J."/>
        </authorList>
    </citation>
    <scope>NUCLEOTIDE SEQUENCE [LARGE SCALE GENOMIC DNA]</scope>
    <source>
        <strain evidence="4">CGMCC 1.16031</strain>
    </source>
</reference>
<feature type="transmembrane region" description="Helical" evidence="2">
    <location>
        <begin position="833"/>
        <end position="852"/>
    </location>
</feature>
<proteinExistence type="predicted"/>
<dbReference type="InterPro" id="IPR019286">
    <property type="entry name" value="DUF2339_TM"/>
</dbReference>
<keyword evidence="4" id="KW-1185">Reference proteome</keyword>
<keyword evidence="2" id="KW-0472">Membrane</keyword>
<comment type="caution">
    <text evidence="3">The sequence shown here is derived from an EMBL/GenBank/DDBJ whole genome shotgun (WGS) entry which is preliminary data.</text>
</comment>
<feature type="transmembrane region" description="Helical" evidence="2">
    <location>
        <begin position="6"/>
        <end position="24"/>
    </location>
</feature>
<evidence type="ECO:0000313" key="3">
    <source>
        <dbReference type="EMBL" id="MFC6438736.1"/>
    </source>
</evidence>
<feature type="region of interest" description="Disordered" evidence="1">
    <location>
        <begin position="56"/>
        <end position="89"/>
    </location>
</feature>
<feature type="transmembrane region" description="Helical" evidence="2">
    <location>
        <begin position="645"/>
        <end position="665"/>
    </location>
</feature>
<sequence length="873" mass="95767">MEVLIILLVLGILLGSLLGFIAFFRISSLERQLKALKYSLQSERYSAKSVTQPIISENKNSASPRQPDRPFQPAQPPTHSHVALTPQPPTPQEPGWLDKLIINVRNNWLIWVGGVSLGLAGVFMVRYSIENNLLSPLARIILTTITALTLHAGAAWLRIRGTRYTDILSAVAGGASIMLYACILAALHLYSLLSAELSFALLAIVSFLTMLLALYYGPVLAALGILGGYAVPVLVSTGSNDLTAALVYSFIITAAALALIHFVYRRWLWIGVMVGASFWWVASLPHHNVDLARLIYLLALIYLLPAMHTWHWRLTNGEVPPATNDTSLLGLFNGQRATLLHGIGLEFTLMLYLLLLAWTLTLTNVTIDPAMSVVVVAFSGLTLFIASKLPGLNMLGWLGLAATLAGMLLRYLLNGVVQADFVQSYLIMMLVMLSGYLLIARRLSEGSEHGYWASLAYLSPGLLLATGYTTVPTLSQEIYWALVALMAGAGLLQLLQLARKTHATPSVLASLILGAHLCLLLVAVVMLQEATLTLALAVLVISLVWLDRYFTLTALTIAAKLVVASIILRLTLNPWLLSYDHSTHWTLWTGAGSVICLLVAARQCGPTRHSLLQWLIAAAMHLFALTLAAEVRFQLYDGDVFANQYSFIEAAINTFSWGLMALAYYYRQRVAGQMETLYRAAATLFASLAAGNYVLVLLLSKNPFFHDVDYGQNPIFNLLLLAYLAPVILSAIGYWLVHEAPLRRLLALATGVCLFVFVNLEIRDLWNGAALIDIPISEGEMYTYSTVWLLLAIAAIIAASLFNQSRLYKTGMSTLLIVVLKIFLFDTADLDNLWRVASFMGLGICLLLLAWFHQRFGLPPTKSDADGTIGVPR</sequence>
<feature type="transmembrane region" description="Helical" evidence="2">
    <location>
        <begin position="267"/>
        <end position="285"/>
    </location>
</feature>
<feature type="transmembrane region" description="Helical" evidence="2">
    <location>
        <begin position="583"/>
        <end position="600"/>
    </location>
</feature>
<evidence type="ECO:0000313" key="4">
    <source>
        <dbReference type="Proteomes" id="UP001596364"/>
    </source>
</evidence>
<feature type="transmembrane region" description="Helical" evidence="2">
    <location>
        <begin position="810"/>
        <end position="827"/>
    </location>
</feature>
<dbReference type="RefSeq" id="WP_377148279.1">
    <property type="nucleotide sequence ID" value="NZ_JBHSUS010000001.1"/>
</dbReference>
<feature type="transmembrane region" description="Helical" evidence="2">
    <location>
        <begin position="108"/>
        <end position="125"/>
    </location>
</feature>
<name>A0ABW1XEU8_9ALTE</name>
<feature type="transmembrane region" description="Helical" evidence="2">
    <location>
        <begin position="339"/>
        <end position="358"/>
    </location>
</feature>
<feature type="transmembrane region" description="Helical" evidence="2">
    <location>
        <begin position="370"/>
        <end position="387"/>
    </location>
</feature>
<feature type="transmembrane region" description="Helical" evidence="2">
    <location>
        <begin position="744"/>
        <end position="762"/>
    </location>
</feature>
<feature type="transmembrane region" description="Helical" evidence="2">
    <location>
        <begin position="677"/>
        <end position="695"/>
    </location>
</feature>
<feature type="transmembrane region" description="Helical" evidence="2">
    <location>
        <begin position="782"/>
        <end position="803"/>
    </location>
</feature>
<gene>
    <name evidence="3" type="ORF">ACFP85_00980</name>
</gene>
<evidence type="ECO:0000256" key="1">
    <source>
        <dbReference type="SAM" id="MobiDB-lite"/>
    </source>
</evidence>
<feature type="transmembrane region" description="Helical" evidence="2">
    <location>
        <begin position="419"/>
        <end position="439"/>
    </location>
</feature>
<feature type="transmembrane region" description="Helical" evidence="2">
    <location>
        <begin position="169"/>
        <end position="191"/>
    </location>
</feature>
<feature type="transmembrane region" description="Helical" evidence="2">
    <location>
        <begin position="507"/>
        <end position="526"/>
    </location>
</feature>
<feature type="transmembrane region" description="Helical" evidence="2">
    <location>
        <begin position="291"/>
        <end position="310"/>
    </location>
</feature>
<feature type="transmembrane region" description="Helical" evidence="2">
    <location>
        <begin position="557"/>
        <end position="577"/>
    </location>
</feature>
<organism evidence="3 4">
    <name type="scientific">Pseudobowmanella zhangzhouensis</name>
    <dbReference type="NCBI Taxonomy" id="1537679"/>
    <lineage>
        <taxon>Bacteria</taxon>
        <taxon>Pseudomonadati</taxon>
        <taxon>Pseudomonadota</taxon>
        <taxon>Gammaproteobacteria</taxon>
        <taxon>Alteromonadales</taxon>
        <taxon>Alteromonadaceae</taxon>
    </lineage>
</organism>
<dbReference type="PRINTS" id="PR00173">
    <property type="entry name" value="EDTRNSPORT"/>
</dbReference>
<feature type="transmembrane region" description="Helical" evidence="2">
    <location>
        <begin position="612"/>
        <end position="633"/>
    </location>
</feature>
<dbReference type="PIRSF" id="PIRSF035905">
    <property type="entry name" value="UCP035905_mp"/>
    <property type="match status" value="1"/>
</dbReference>
<protein>
    <submittedName>
        <fullName evidence="3">DUF2339 domain-containing protein</fullName>
    </submittedName>
</protein>
<dbReference type="PANTHER" id="PTHR38434:SF1">
    <property type="entry name" value="BLL2549 PROTEIN"/>
    <property type="match status" value="1"/>
</dbReference>
<feature type="transmembrane region" description="Helical" evidence="2">
    <location>
        <begin position="477"/>
        <end position="495"/>
    </location>
</feature>
<dbReference type="Pfam" id="PF10101">
    <property type="entry name" value="DUF2339"/>
    <property type="match status" value="1"/>
</dbReference>
<feature type="transmembrane region" description="Helical" evidence="2">
    <location>
        <begin position="197"/>
        <end position="214"/>
    </location>
</feature>
<dbReference type="EMBL" id="JBHSUS010000001">
    <property type="protein sequence ID" value="MFC6438736.1"/>
    <property type="molecule type" value="Genomic_DNA"/>
</dbReference>
<keyword evidence="2" id="KW-0812">Transmembrane</keyword>
<feature type="transmembrane region" description="Helical" evidence="2">
    <location>
        <begin position="451"/>
        <end position="471"/>
    </location>
</feature>
<feature type="transmembrane region" description="Helical" evidence="2">
    <location>
        <begin position="715"/>
        <end position="737"/>
    </location>
</feature>
<accession>A0ABW1XEU8</accession>
<keyword evidence="2" id="KW-1133">Transmembrane helix</keyword>
<feature type="transmembrane region" description="Helical" evidence="2">
    <location>
        <begin position="394"/>
        <end position="413"/>
    </location>
</feature>
<dbReference type="Proteomes" id="UP001596364">
    <property type="component" value="Unassembled WGS sequence"/>
</dbReference>
<evidence type="ECO:0000256" key="2">
    <source>
        <dbReference type="SAM" id="Phobius"/>
    </source>
</evidence>